<evidence type="ECO:0000256" key="4">
    <source>
        <dbReference type="SAM" id="SignalP"/>
    </source>
</evidence>
<dbReference type="OrthoDB" id="408532at2759"/>
<dbReference type="SUPFAM" id="SSF49303">
    <property type="entry name" value="beta-Galactosidase/glucuronidase domain"/>
    <property type="match status" value="1"/>
</dbReference>
<dbReference type="PANTHER" id="PTHR42732">
    <property type="entry name" value="BETA-GALACTOSIDASE"/>
    <property type="match status" value="1"/>
</dbReference>
<dbReference type="Gene3D" id="3.20.20.80">
    <property type="entry name" value="Glycosidases"/>
    <property type="match status" value="1"/>
</dbReference>
<evidence type="ECO:0000259" key="9">
    <source>
        <dbReference type="Pfam" id="PF18565"/>
    </source>
</evidence>
<gene>
    <name evidence="10" type="ORF">CDV36_013626</name>
</gene>
<feature type="domain" description="Glycoside hydrolase family 2" evidence="9">
    <location>
        <begin position="775"/>
        <end position="877"/>
    </location>
</feature>
<dbReference type="Pfam" id="PF00703">
    <property type="entry name" value="Glyco_hydro_2"/>
    <property type="match status" value="1"/>
</dbReference>
<dbReference type="Gene3D" id="2.60.120.260">
    <property type="entry name" value="Galactose-binding domain-like"/>
    <property type="match status" value="1"/>
</dbReference>
<dbReference type="InterPro" id="IPR008964">
    <property type="entry name" value="Invasin/intimin_cell_adhesion"/>
</dbReference>
<dbReference type="InterPro" id="IPR036156">
    <property type="entry name" value="Beta-gal/glucu_dom_sf"/>
</dbReference>
<keyword evidence="3" id="KW-0326">Glycosidase</keyword>
<dbReference type="InterPro" id="IPR051913">
    <property type="entry name" value="GH2_Domain-Containing"/>
</dbReference>
<dbReference type="Proteomes" id="UP000277212">
    <property type="component" value="Unassembled WGS sequence"/>
</dbReference>
<evidence type="ECO:0000259" key="6">
    <source>
        <dbReference type="Pfam" id="PF02836"/>
    </source>
</evidence>
<dbReference type="InterPro" id="IPR006102">
    <property type="entry name" value="Ig-like_GH2"/>
</dbReference>
<dbReference type="InterPro" id="IPR008979">
    <property type="entry name" value="Galactose-bd-like_sf"/>
</dbReference>
<dbReference type="InterPro" id="IPR013783">
    <property type="entry name" value="Ig-like_fold"/>
</dbReference>
<dbReference type="Pfam" id="PF02837">
    <property type="entry name" value="Glyco_hydro_2_N"/>
    <property type="match status" value="1"/>
</dbReference>
<evidence type="ECO:0008006" key="12">
    <source>
        <dbReference type="Google" id="ProtNLM"/>
    </source>
</evidence>
<feature type="chain" id="PRO_5017995469" description="Beta-galactosidase" evidence="4">
    <location>
        <begin position="22"/>
        <end position="882"/>
    </location>
</feature>
<sequence length="882" mass="98528">MVYPGSLLVLLFIVLITDTQATSVPRQRINLNKGWRFWRSVPNPDGVVYDHLPNQIENATVLKPWILPSGNEFITDKSRHHKRPDEDPEVDIPFVQSTYQDDDWESVNLPHDWAISGPFYEGENPVISGGMGRLPVHGVGWYRRKLDISRSLRGKQIHLDIDGAMSYAMVWLNGHLVGGWPYGYNSFRLDLTPFIEYGDNQLAIRLDNAPDSSRWYPGAGLYRSVWLSVGDPTQVSQWGTYITTRDVSKKSAILDLSVQVQNKAGKRRTVRVETDVFTFDPETGNPVKKVGTFSSKTIHLSASDTTRLNSSTIITNPRLWGPPPSQQPNLYVAVTRLKANNRVIDEYKTQFGIRSLEFNPDKGVFVNGEKVPIQGVNQHSDLGALGMAFNVRAAERQLEILNEMGCNSIRMSHNPPAVELLDLTDKMGFLVIDEIFDAWERNKTAAGFHLLFPDWHEPDLRAFLRRDRNHPSIISWSYGNEVGEQYTAEEGAAVSKMLQGILREEDSTRPSSASENYATPGMPFPQVLDILNINYQGAGIRNTEAYSNLQGIHTHPLYPDYHKAYPDKLILGSETASTLSSRGVHLFPVTNYSSAPVNDTSGGNSTLQQVSAYELYSAPFGSSPDKVFAEQDRNPYVAGEFVWTGFDYIGEPTPYYSARSSYSGIVDLAGFKKDRFWLYQTRWRADERIAHILPHWTWPERVGEVTPVHVFSEADEAELFLNGHSQGRRTRDEYAYRFRWDDVVYKPGELHVITFRSGEEWANNTVTTAGKPSRLRLTADRGDIRADGEDLAFITLEVTDDKGLVAPRANNEIRFSISGLGEIIATDNGNAADFVAFPSHTRSAFNGLALAIVRLNSGATGSVTVSAEADGLKGTSVVVGSV</sequence>
<dbReference type="PANTHER" id="PTHR42732:SF1">
    <property type="entry name" value="BETA-MANNOSIDASE"/>
    <property type="match status" value="1"/>
</dbReference>
<dbReference type="InterPro" id="IPR040605">
    <property type="entry name" value="Glyco_hydro2_dom5"/>
</dbReference>
<dbReference type="InterPro" id="IPR017853">
    <property type="entry name" value="GH"/>
</dbReference>
<comment type="similarity">
    <text evidence="1">Belongs to the glycosyl hydrolase 2 family.</text>
</comment>
<dbReference type="SUPFAM" id="SSF51445">
    <property type="entry name" value="(Trans)glycosidases"/>
    <property type="match status" value="1"/>
</dbReference>
<dbReference type="InterPro" id="IPR006104">
    <property type="entry name" value="Glyco_hydro_2_N"/>
</dbReference>
<feature type="signal peptide" evidence="4">
    <location>
        <begin position="1"/>
        <end position="21"/>
    </location>
</feature>
<dbReference type="InterPro" id="IPR032311">
    <property type="entry name" value="DUF4982"/>
</dbReference>
<evidence type="ECO:0000256" key="1">
    <source>
        <dbReference type="ARBA" id="ARBA00007401"/>
    </source>
</evidence>
<feature type="domain" description="Glycoside hydrolase family 2 immunoglobulin-like beta-sandwich" evidence="5">
    <location>
        <begin position="241"/>
        <end position="354"/>
    </location>
</feature>
<organism evidence="10 11">
    <name type="scientific">Fusarium kuroshium</name>
    <dbReference type="NCBI Taxonomy" id="2010991"/>
    <lineage>
        <taxon>Eukaryota</taxon>
        <taxon>Fungi</taxon>
        <taxon>Dikarya</taxon>
        <taxon>Ascomycota</taxon>
        <taxon>Pezizomycotina</taxon>
        <taxon>Sordariomycetes</taxon>
        <taxon>Hypocreomycetidae</taxon>
        <taxon>Hypocreales</taxon>
        <taxon>Nectriaceae</taxon>
        <taxon>Fusarium</taxon>
        <taxon>Fusarium solani species complex</taxon>
    </lineage>
</organism>
<evidence type="ECO:0000313" key="11">
    <source>
        <dbReference type="Proteomes" id="UP000277212"/>
    </source>
</evidence>
<dbReference type="GO" id="GO:0004553">
    <property type="term" value="F:hydrolase activity, hydrolyzing O-glycosyl compounds"/>
    <property type="evidence" value="ECO:0007669"/>
    <property type="project" value="InterPro"/>
</dbReference>
<evidence type="ECO:0000256" key="3">
    <source>
        <dbReference type="ARBA" id="ARBA00023295"/>
    </source>
</evidence>
<keyword evidence="11" id="KW-1185">Reference proteome</keyword>
<dbReference type="InterPro" id="IPR048229">
    <property type="entry name" value="GalB-like"/>
</dbReference>
<name>A0A3M2RPJ8_9HYPO</name>
<dbReference type="NCBIfam" id="NF041463">
    <property type="entry name" value="GalB"/>
    <property type="match status" value="1"/>
</dbReference>
<comment type="caution">
    <text evidence="10">The sequence shown here is derived from an EMBL/GenBank/DDBJ whole genome shotgun (WGS) entry which is preliminary data.</text>
</comment>
<dbReference type="InterPro" id="IPR006103">
    <property type="entry name" value="Glyco_hydro_2_cat"/>
</dbReference>
<dbReference type="InterPro" id="IPR006101">
    <property type="entry name" value="Glyco_hydro_2"/>
</dbReference>
<keyword evidence="4" id="KW-0732">Signal</keyword>
<dbReference type="Gene3D" id="2.60.40.10">
    <property type="entry name" value="Immunoglobulins"/>
    <property type="match status" value="3"/>
</dbReference>
<dbReference type="Pfam" id="PF18565">
    <property type="entry name" value="Glyco_hydro2_C5"/>
    <property type="match status" value="1"/>
</dbReference>
<feature type="domain" description="Glycoside hydrolase family 2 catalytic" evidence="6">
    <location>
        <begin position="361"/>
        <end position="520"/>
    </location>
</feature>
<dbReference type="AlphaFoldDB" id="A0A3M2RPJ8"/>
<dbReference type="EMBL" id="NKUJ01000388">
    <property type="protein sequence ID" value="RMJ06785.1"/>
    <property type="molecule type" value="Genomic_DNA"/>
</dbReference>
<protein>
    <recommendedName>
        <fullName evidence="12">Beta-galactosidase</fullName>
    </recommendedName>
</protein>
<reference evidence="10 11" key="1">
    <citation type="submission" date="2017-06" db="EMBL/GenBank/DDBJ databases">
        <title>Comparative genomic analysis of Ambrosia Fusariam Clade fungi.</title>
        <authorList>
            <person name="Stajich J.E."/>
            <person name="Carrillo J."/>
            <person name="Kijimoto T."/>
            <person name="Eskalen A."/>
            <person name="O'Donnell K."/>
            <person name="Kasson M."/>
        </authorList>
    </citation>
    <scope>NUCLEOTIDE SEQUENCE [LARGE SCALE GENOMIC DNA]</scope>
    <source>
        <strain evidence="10">UCR3666</strain>
    </source>
</reference>
<evidence type="ECO:0000313" key="10">
    <source>
        <dbReference type="EMBL" id="RMJ06785.1"/>
    </source>
</evidence>
<dbReference type="Pfam" id="PF02836">
    <property type="entry name" value="Glyco_hydro_2_C"/>
    <property type="match status" value="1"/>
</dbReference>
<dbReference type="PRINTS" id="PR00132">
    <property type="entry name" value="GLHYDRLASE2"/>
</dbReference>
<dbReference type="InterPro" id="IPR023232">
    <property type="entry name" value="Glyco_hydro_2_AS"/>
</dbReference>
<keyword evidence="2" id="KW-0378">Hydrolase</keyword>
<dbReference type="PROSITE" id="PS00608">
    <property type="entry name" value="GLYCOSYL_HYDROL_F2_2"/>
    <property type="match status" value="1"/>
</dbReference>
<proteinExistence type="inferred from homology"/>
<dbReference type="Pfam" id="PF16355">
    <property type="entry name" value="DUF4982"/>
    <property type="match status" value="1"/>
</dbReference>
<dbReference type="STRING" id="2010991.A0A3M2RPJ8"/>
<dbReference type="SUPFAM" id="SSF49373">
    <property type="entry name" value="Invasin/intimin cell-adhesion fragments"/>
    <property type="match status" value="1"/>
</dbReference>
<feature type="domain" description="DUF4982" evidence="8">
    <location>
        <begin position="703"/>
        <end position="762"/>
    </location>
</feature>
<feature type="domain" description="Glycosyl hydrolases family 2 sugar binding" evidence="7">
    <location>
        <begin position="136"/>
        <end position="224"/>
    </location>
</feature>
<accession>A0A3M2RPJ8</accession>
<dbReference type="SUPFAM" id="SSF49785">
    <property type="entry name" value="Galactose-binding domain-like"/>
    <property type="match status" value="1"/>
</dbReference>
<dbReference type="GO" id="GO:0005975">
    <property type="term" value="P:carbohydrate metabolic process"/>
    <property type="evidence" value="ECO:0007669"/>
    <property type="project" value="InterPro"/>
</dbReference>
<evidence type="ECO:0000259" key="7">
    <source>
        <dbReference type="Pfam" id="PF02837"/>
    </source>
</evidence>
<evidence type="ECO:0000259" key="8">
    <source>
        <dbReference type="Pfam" id="PF16355"/>
    </source>
</evidence>
<evidence type="ECO:0000256" key="2">
    <source>
        <dbReference type="ARBA" id="ARBA00022801"/>
    </source>
</evidence>
<evidence type="ECO:0000259" key="5">
    <source>
        <dbReference type="Pfam" id="PF00703"/>
    </source>
</evidence>